<organism evidence="1 2">
    <name type="scientific">Paraburkholderia phenazinium</name>
    <dbReference type="NCBI Taxonomy" id="60549"/>
    <lineage>
        <taxon>Bacteria</taxon>
        <taxon>Pseudomonadati</taxon>
        <taxon>Pseudomonadota</taxon>
        <taxon>Betaproteobacteria</taxon>
        <taxon>Burkholderiales</taxon>
        <taxon>Burkholderiaceae</taxon>
        <taxon>Paraburkholderia</taxon>
    </lineage>
</organism>
<dbReference type="Proteomes" id="UP000199706">
    <property type="component" value="Unassembled WGS sequence"/>
</dbReference>
<dbReference type="Gene3D" id="3.90.1300.10">
    <property type="entry name" value="Amidase signature (AS) domain"/>
    <property type="match status" value="1"/>
</dbReference>
<name>A0A1G8B8F6_9BURK</name>
<proteinExistence type="predicted"/>
<evidence type="ECO:0000313" key="2">
    <source>
        <dbReference type="Proteomes" id="UP000199706"/>
    </source>
</evidence>
<reference evidence="1 2" key="1">
    <citation type="submission" date="2016-10" db="EMBL/GenBank/DDBJ databases">
        <authorList>
            <person name="de Groot N.N."/>
        </authorList>
    </citation>
    <scope>NUCLEOTIDE SEQUENCE [LARGE SCALE GENOMIC DNA]</scope>
    <source>
        <strain evidence="1 2">LMG 2247</strain>
    </source>
</reference>
<protein>
    <submittedName>
        <fullName evidence="1">Amidase</fullName>
    </submittedName>
</protein>
<gene>
    <name evidence="1" type="ORF">SAMN05216466_108312</name>
</gene>
<accession>A0A1G8B8F6</accession>
<sequence>MQGIRRDEKQIGAHYVGRYGDETTLLQLAAQLEQAAPWAQRSPELEA</sequence>
<dbReference type="SUPFAM" id="SSF75304">
    <property type="entry name" value="Amidase signature (AS) enzymes"/>
    <property type="match status" value="1"/>
</dbReference>
<dbReference type="InterPro" id="IPR036928">
    <property type="entry name" value="AS_sf"/>
</dbReference>
<evidence type="ECO:0000313" key="1">
    <source>
        <dbReference type="EMBL" id="SDH29487.1"/>
    </source>
</evidence>
<dbReference type="AlphaFoldDB" id="A0A1G8B8F6"/>
<dbReference type="EMBL" id="FNCJ01000008">
    <property type="protein sequence ID" value="SDH29487.1"/>
    <property type="molecule type" value="Genomic_DNA"/>
</dbReference>
<dbReference type="RefSeq" id="WP_175773401.1">
    <property type="nucleotide sequence ID" value="NZ_CADERL010000044.1"/>
</dbReference>